<dbReference type="EMBL" id="CP137640">
    <property type="protein sequence ID" value="WVX79144.1"/>
    <property type="molecule type" value="Genomic_DNA"/>
</dbReference>
<proteinExistence type="predicted"/>
<keyword evidence="2" id="KW-1185">Reference proteome</keyword>
<evidence type="ECO:0000313" key="2">
    <source>
        <dbReference type="Proteomes" id="UP001357223"/>
    </source>
</evidence>
<dbReference type="Proteomes" id="UP001357223">
    <property type="component" value="Chromosome"/>
</dbReference>
<evidence type="ECO:0000313" key="1">
    <source>
        <dbReference type="EMBL" id="WVX79144.1"/>
    </source>
</evidence>
<evidence type="ECO:0008006" key="3">
    <source>
        <dbReference type="Google" id="ProtNLM"/>
    </source>
</evidence>
<accession>A0ABZ2CDG3</accession>
<protein>
    <recommendedName>
        <fullName evidence="3">DUF1643 domain-containing protein</fullName>
    </recommendedName>
</protein>
<sequence>MVEYVYAEQLKKEFNVVASFYNQKVKGKVFYCRSHAYVIRKGSQLNHEVNAILILMNPGTSSPRKKESFVPTLNLELPSCIPYIEAKPDPTQYQVMRLMKIKGWTRVSILNLSDLCAGNTEDFNKLIQEAEASGFHFHSIFSVEREKELQSQLSTAYVPILLAWGTNGILETLAGEALLKLPPDRIKGIESSTKPFYYHINPILKEKQIKLLTKIKEII</sequence>
<name>A0ABZ2CDG3_9BACI</name>
<dbReference type="RefSeq" id="WP_338448077.1">
    <property type="nucleotide sequence ID" value="NZ_CP137640.1"/>
</dbReference>
<gene>
    <name evidence="1" type="ORF">R4Z09_17745</name>
</gene>
<organism evidence="1 2">
    <name type="scientific">Niallia oryzisoli</name>
    <dbReference type="NCBI Taxonomy" id="1737571"/>
    <lineage>
        <taxon>Bacteria</taxon>
        <taxon>Bacillati</taxon>
        <taxon>Bacillota</taxon>
        <taxon>Bacilli</taxon>
        <taxon>Bacillales</taxon>
        <taxon>Bacillaceae</taxon>
        <taxon>Niallia</taxon>
    </lineage>
</organism>
<reference evidence="1 2" key="1">
    <citation type="submission" date="2023-10" db="EMBL/GenBank/DDBJ databases">
        <title>Niallia locisalis sp.nov. isolated from a salt pond sample.</title>
        <authorList>
            <person name="Li X.-J."/>
            <person name="Dong L."/>
        </authorList>
    </citation>
    <scope>NUCLEOTIDE SEQUENCE [LARGE SCALE GENOMIC DNA]</scope>
    <source>
        <strain evidence="1 2">DSM 29761</strain>
    </source>
</reference>